<comment type="caution">
    <text evidence="2">The sequence shown here is derived from an EMBL/GenBank/DDBJ whole genome shotgun (WGS) entry which is preliminary data.</text>
</comment>
<proteinExistence type="predicted"/>
<dbReference type="AlphaFoldDB" id="A0A369TMF9"/>
<keyword evidence="3" id="KW-1185">Reference proteome</keyword>
<dbReference type="RefSeq" id="WP_114510952.1">
    <property type="nucleotide sequence ID" value="NZ_QPMK01000006.1"/>
</dbReference>
<evidence type="ECO:0000256" key="1">
    <source>
        <dbReference type="SAM" id="Phobius"/>
    </source>
</evidence>
<accession>A0A369TMF9</accession>
<dbReference type="Pfam" id="PF10617">
    <property type="entry name" value="DUF2474"/>
    <property type="match status" value="1"/>
</dbReference>
<reference evidence="2 3" key="1">
    <citation type="submission" date="2018-07" db="EMBL/GenBank/DDBJ databases">
        <title>Thalassococcus profundi sp. nov., a marine bacterium isolated from deep seawater of Okinawa Trough.</title>
        <authorList>
            <person name="Yu M."/>
        </authorList>
    </citation>
    <scope>NUCLEOTIDE SEQUENCE [LARGE SCALE GENOMIC DNA]</scope>
    <source>
        <strain evidence="2 3">WRAS1</strain>
    </source>
</reference>
<dbReference type="OrthoDB" id="6199137at2"/>
<protein>
    <submittedName>
        <fullName evidence="2">DUF2474 family protein</fullName>
    </submittedName>
</protein>
<name>A0A369TMF9_9RHOB</name>
<sequence length="36" mass="4122">MPDRPLWQRLAWFAAIWVLSVGLLGIVAYLIRLAVL</sequence>
<dbReference type="Proteomes" id="UP000253977">
    <property type="component" value="Unassembled WGS sequence"/>
</dbReference>
<keyword evidence="1" id="KW-0472">Membrane</keyword>
<organism evidence="2 3">
    <name type="scientific">Thalassococcus profundi</name>
    <dbReference type="NCBI Taxonomy" id="2282382"/>
    <lineage>
        <taxon>Bacteria</taxon>
        <taxon>Pseudomonadati</taxon>
        <taxon>Pseudomonadota</taxon>
        <taxon>Alphaproteobacteria</taxon>
        <taxon>Rhodobacterales</taxon>
        <taxon>Roseobacteraceae</taxon>
        <taxon>Thalassococcus</taxon>
    </lineage>
</organism>
<feature type="transmembrane region" description="Helical" evidence="1">
    <location>
        <begin position="12"/>
        <end position="31"/>
    </location>
</feature>
<gene>
    <name evidence="2" type="ORF">DU478_10750</name>
</gene>
<evidence type="ECO:0000313" key="3">
    <source>
        <dbReference type="Proteomes" id="UP000253977"/>
    </source>
</evidence>
<keyword evidence="1" id="KW-1133">Transmembrane helix</keyword>
<dbReference type="InterPro" id="IPR018895">
    <property type="entry name" value="DUF2474"/>
</dbReference>
<dbReference type="EMBL" id="QPMK01000006">
    <property type="protein sequence ID" value="RDD66380.1"/>
    <property type="molecule type" value="Genomic_DNA"/>
</dbReference>
<keyword evidence="1" id="KW-0812">Transmembrane</keyword>
<evidence type="ECO:0000313" key="2">
    <source>
        <dbReference type="EMBL" id="RDD66380.1"/>
    </source>
</evidence>